<keyword evidence="3" id="KW-1185">Reference proteome</keyword>
<name>W4LZG0_ENTF1</name>
<reference evidence="2 3" key="1">
    <citation type="journal article" date="2014" name="Nature">
        <title>An environmental bacterial taxon with a large and distinct metabolic repertoire.</title>
        <authorList>
            <person name="Wilson M.C."/>
            <person name="Mori T."/>
            <person name="Ruckert C."/>
            <person name="Uria A.R."/>
            <person name="Helf M.J."/>
            <person name="Takada K."/>
            <person name="Gernert C."/>
            <person name="Steffens U.A."/>
            <person name="Heycke N."/>
            <person name="Schmitt S."/>
            <person name="Rinke C."/>
            <person name="Helfrich E.J."/>
            <person name="Brachmann A.O."/>
            <person name="Gurgui C."/>
            <person name="Wakimoto T."/>
            <person name="Kracht M."/>
            <person name="Crusemann M."/>
            <person name="Hentschel U."/>
            <person name="Abe I."/>
            <person name="Matsunaga S."/>
            <person name="Kalinowski J."/>
            <person name="Takeyama H."/>
            <person name="Piel J."/>
        </authorList>
    </citation>
    <scope>NUCLEOTIDE SEQUENCE [LARGE SCALE GENOMIC DNA]</scope>
    <source>
        <strain evidence="3">TSY1</strain>
        <plasmid evidence="2">pTSY</plasmid>
    </source>
</reference>
<geneLocation type="plasmid" evidence="2">
    <name>pTSY</name>
</geneLocation>
<dbReference type="HOGENOM" id="CLU_911158_0_0_7"/>
<proteinExistence type="predicted"/>
<evidence type="ECO:0000313" key="2">
    <source>
        <dbReference type="EMBL" id="ETX03484.1"/>
    </source>
</evidence>
<dbReference type="Proteomes" id="UP000019141">
    <property type="component" value="Unassembled WGS sequence"/>
</dbReference>
<dbReference type="EMBL" id="AZHW01000039">
    <property type="protein sequence ID" value="ETX03484.1"/>
    <property type="molecule type" value="Genomic_DNA"/>
</dbReference>
<gene>
    <name evidence="2" type="ORF">ETSY1_47070</name>
</gene>
<organism evidence="2 3">
    <name type="scientific">Entotheonella factor</name>
    <dbReference type="NCBI Taxonomy" id="1429438"/>
    <lineage>
        <taxon>Bacteria</taxon>
        <taxon>Pseudomonadati</taxon>
        <taxon>Nitrospinota/Tectimicrobiota group</taxon>
        <taxon>Candidatus Tectimicrobiota</taxon>
        <taxon>Candidatus Entotheonellia</taxon>
        <taxon>Candidatus Entotheonellales</taxon>
        <taxon>Candidatus Entotheonellaceae</taxon>
        <taxon>Candidatus Entotheonella</taxon>
    </lineage>
</organism>
<evidence type="ECO:0000256" key="1">
    <source>
        <dbReference type="SAM" id="MobiDB-lite"/>
    </source>
</evidence>
<keyword evidence="2" id="KW-0614">Plasmid</keyword>
<comment type="caution">
    <text evidence="2">The sequence shown here is derived from an EMBL/GenBank/DDBJ whole genome shotgun (WGS) entry which is preliminary data.</text>
</comment>
<feature type="region of interest" description="Disordered" evidence="1">
    <location>
        <begin position="176"/>
        <end position="218"/>
    </location>
</feature>
<sequence>MAQTATRHQCAQKQATPMLYFCPLEAEALGLNEAIVVARLRFWLSRTKHIFGGRPWVYNTYLEWQRQFPFWSVFTVKAVFRRLEQLGVLESTQHFNTSRWYKRKWYTLDEDVLAEMLGTDVVSGVGPTLVPNGAEPEAAELAEPQAIAMGTEATIEEQPSLPLDGIASDPIEGIDSVSSLSKRSTEKSSQSACAREPDEEARTHPLQTPEPVVTGSHHGVEESELLGYTSPVATSAWKVAAWGDVDAAFGLIPEEEKHMWLDRAKEALREQGTPWLETCILALRALAVKLWGLGIPVYAEPVANG</sequence>
<evidence type="ECO:0000313" key="3">
    <source>
        <dbReference type="Proteomes" id="UP000019141"/>
    </source>
</evidence>
<dbReference type="AlphaFoldDB" id="W4LZG0"/>
<accession>W4LZG0</accession>
<protein>
    <submittedName>
        <fullName evidence="2">Uncharacterized protein</fullName>
    </submittedName>
</protein>
<feature type="compositionally biased region" description="Low complexity" evidence="1">
    <location>
        <begin position="176"/>
        <end position="191"/>
    </location>
</feature>